<dbReference type="AlphaFoldDB" id="A0A3E0AXV6"/>
<dbReference type="CDD" id="cd08021">
    <property type="entry name" value="M20_Acy1_YhaA-like"/>
    <property type="match status" value="1"/>
</dbReference>
<dbReference type="SUPFAM" id="SSF55031">
    <property type="entry name" value="Bacterial exopeptidase dimerisation domain"/>
    <property type="match status" value="1"/>
</dbReference>
<feature type="domain" description="Peptidase M20 dimerisation" evidence="4">
    <location>
        <begin position="185"/>
        <end position="278"/>
    </location>
</feature>
<comment type="similarity">
    <text evidence="1">Belongs to the peptidase M20 family.</text>
</comment>
<dbReference type="InterPro" id="IPR011650">
    <property type="entry name" value="Peptidase_M20_dimer"/>
</dbReference>
<evidence type="ECO:0000256" key="3">
    <source>
        <dbReference type="PIRSR" id="PIRSR005962-1"/>
    </source>
</evidence>
<dbReference type="InterPro" id="IPR017439">
    <property type="entry name" value="Amidohydrolase"/>
</dbReference>
<gene>
    <name evidence="5" type="ORF">DFR63_1848</name>
</gene>
<evidence type="ECO:0000256" key="2">
    <source>
        <dbReference type="ARBA" id="ARBA00022801"/>
    </source>
</evidence>
<dbReference type="Gene3D" id="3.30.70.360">
    <property type="match status" value="1"/>
</dbReference>
<feature type="binding site" evidence="3">
    <location>
        <position position="104"/>
    </location>
    <ligand>
        <name>Mn(2+)</name>
        <dbReference type="ChEBI" id="CHEBI:29035"/>
        <label>2</label>
    </ligand>
</feature>
<dbReference type="RefSeq" id="WP_115885627.1">
    <property type="nucleotide sequence ID" value="NZ_CBCSHX010000004.1"/>
</dbReference>
<keyword evidence="6" id="KW-1185">Reference proteome</keyword>
<dbReference type="Pfam" id="PF07687">
    <property type="entry name" value="M20_dimer"/>
    <property type="match status" value="1"/>
</dbReference>
<dbReference type="GO" id="GO:0050118">
    <property type="term" value="F:N-acetyldiaminopimelate deacetylase activity"/>
    <property type="evidence" value="ECO:0007669"/>
    <property type="project" value="UniProtKB-ARBA"/>
</dbReference>
<dbReference type="GO" id="GO:0046872">
    <property type="term" value="F:metal ion binding"/>
    <property type="evidence" value="ECO:0007669"/>
    <property type="project" value="UniProtKB-KW"/>
</dbReference>
<reference evidence="5 6" key="1">
    <citation type="submission" date="2018-08" db="EMBL/GenBank/DDBJ databases">
        <title>Genomic Encyclopedia of Type Strains, Phase IV (KMG-IV): sequencing the most valuable type-strain genomes for metagenomic binning, comparative biology and taxonomic classification.</title>
        <authorList>
            <person name="Goeker M."/>
        </authorList>
    </citation>
    <scope>NUCLEOTIDE SEQUENCE [LARGE SCALE GENOMIC DNA]</scope>
    <source>
        <strain evidence="5 6">DSM 17274</strain>
    </source>
</reference>
<comment type="caution">
    <text evidence="5">The sequence shown here is derived from an EMBL/GenBank/DDBJ whole genome shotgun (WGS) entry which is preliminary data.</text>
</comment>
<dbReference type="Proteomes" id="UP000257076">
    <property type="component" value="Unassembled WGS sequence"/>
</dbReference>
<dbReference type="InterPro" id="IPR002933">
    <property type="entry name" value="Peptidase_M20"/>
</dbReference>
<dbReference type="InterPro" id="IPR036264">
    <property type="entry name" value="Bact_exopeptidase_dim_dom"/>
</dbReference>
<dbReference type="OrthoDB" id="2985724at2"/>
<dbReference type="PANTHER" id="PTHR11014:SF63">
    <property type="entry name" value="METALLOPEPTIDASE, PUTATIVE (AFU_ORTHOLOGUE AFUA_6G09600)-RELATED"/>
    <property type="match status" value="1"/>
</dbReference>
<evidence type="ECO:0000259" key="4">
    <source>
        <dbReference type="Pfam" id="PF07687"/>
    </source>
</evidence>
<comment type="cofactor">
    <cofactor evidence="3">
        <name>Mn(2+)</name>
        <dbReference type="ChEBI" id="CHEBI:29035"/>
    </cofactor>
    <text evidence="3">The Mn(2+) ion enhances activity.</text>
</comment>
<dbReference type="NCBIfam" id="TIGR01891">
    <property type="entry name" value="amidohydrolases"/>
    <property type="match status" value="1"/>
</dbReference>
<proteinExistence type="inferred from homology"/>
<sequence>MDNLFTTLDSLNEEIISIRRHLHKHPELSFEEVETPKYIADFHEQLGHEVKTGVGGNGVLAYLKGNHEGPTVALRADFDALPIHEETDLEFQSVNDGVMHACGHDGHTATLLGVAKALNKHKDDLHGTVVFIHQHAEELPPGGAKPMIEDGVLHGVDVIFGTHLQAQMPLYEINYRTDELQASSDSFEVTIFGKGGHGAMPQDTKDSILIASQLVDNFQQIVSRRVNPLQSAVLSVCSFEAIGPYNVIANTAKIKGTVRTLNEETRELMEQEMQRVIEGTCHLSGADFEFKYDRGYPVLINHKEETEFVMEVAETVPEVQEIKETEPIMGGEDYSYYLQEVKGTYFFTGAQPEGTENPYPHHHPKFDIDEKSLVIAAKILAKSTMEYMLKNK</sequence>
<protein>
    <submittedName>
        <fullName evidence="5">Amidohydrolase</fullName>
    </submittedName>
</protein>
<dbReference type="PIRSF" id="PIRSF005962">
    <property type="entry name" value="Pept_M20D_amidohydro"/>
    <property type="match status" value="1"/>
</dbReference>
<feature type="binding site" evidence="3">
    <location>
        <position position="102"/>
    </location>
    <ligand>
        <name>Mn(2+)</name>
        <dbReference type="ChEBI" id="CHEBI:29035"/>
        <label>2</label>
    </ligand>
</feature>
<feature type="binding site" evidence="3">
    <location>
        <position position="362"/>
    </location>
    <ligand>
        <name>Mn(2+)</name>
        <dbReference type="ChEBI" id="CHEBI:29035"/>
        <label>2</label>
    </ligand>
</feature>
<accession>A0A3E0AXV6</accession>
<name>A0A3E0AXV6_9STAP</name>
<evidence type="ECO:0000313" key="5">
    <source>
        <dbReference type="EMBL" id="REG23472.1"/>
    </source>
</evidence>
<dbReference type="Pfam" id="PF01546">
    <property type="entry name" value="Peptidase_M20"/>
    <property type="match status" value="1"/>
</dbReference>
<organism evidence="5 6">
    <name type="scientific">Jeotgalicoccus halotolerans</name>
    <dbReference type="NCBI Taxonomy" id="157227"/>
    <lineage>
        <taxon>Bacteria</taxon>
        <taxon>Bacillati</taxon>
        <taxon>Bacillota</taxon>
        <taxon>Bacilli</taxon>
        <taxon>Bacillales</taxon>
        <taxon>Staphylococcaceae</taxon>
        <taxon>Jeotgalicoccus</taxon>
    </lineage>
</organism>
<dbReference type="PANTHER" id="PTHR11014">
    <property type="entry name" value="PEPTIDASE M20 FAMILY MEMBER"/>
    <property type="match status" value="1"/>
</dbReference>
<dbReference type="GO" id="GO:0019877">
    <property type="term" value="P:diaminopimelate biosynthetic process"/>
    <property type="evidence" value="ECO:0007669"/>
    <property type="project" value="UniProtKB-ARBA"/>
</dbReference>
<keyword evidence="3" id="KW-0464">Manganese</keyword>
<dbReference type="SUPFAM" id="SSF53187">
    <property type="entry name" value="Zn-dependent exopeptidases"/>
    <property type="match status" value="1"/>
</dbReference>
<keyword evidence="2 5" id="KW-0378">Hydrolase</keyword>
<keyword evidence="3" id="KW-0479">Metal-binding</keyword>
<evidence type="ECO:0000313" key="6">
    <source>
        <dbReference type="Proteomes" id="UP000257076"/>
    </source>
</evidence>
<evidence type="ECO:0000256" key="1">
    <source>
        <dbReference type="ARBA" id="ARBA00006153"/>
    </source>
</evidence>
<feature type="binding site" evidence="3">
    <location>
        <position position="163"/>
    </location>
    <ligand>
        <name>Mn(2+)</name>
        <dbReference type="ChEBI" id="CHEBI:29035"/>
        <label>2</label>
    </ligand>
</feature>
<dbReference type="EMBL" id="QUMW01000013">
    <property type="protein sequence ID" value="REG23472.1"/>
    <property type="molecule type" value="Genomic_DNA"/>
</dbReference>
<dbReference type="Gene3D" id="3.40.630.10">
    <property type="entry name" value="Zn peptidases"/>
    <property type="match status" value="1"/>
</dbReference>
<dbReference type="FunFam" id="3.30.70.360:FF:000001">
    <property type="entry name" value="N-acetyldiaminopimelate deacetylase"/>
    <property type="match status" value="1"/>
</dbReference>
<feature type="binding site" evidence="3">
    <location>
        <position position="138"/>
    </location>
    <ligand>
        <name>Mn(2+)</name>
        <dbReference type="ChEBI" id="CHEBI:29035"/>
        <label>2</label>
    </ligand>
</feature>